<organism evidence="11 12">
    <name type="scientific">Exiguobacterium oxidotolerans</name>
    <dbReference type="NCBI Taxonomy" id="223958"/>
    <lineage>
        <taxon>Bacteria</taxon>
        <taxon>Bacillati</taxon>
        <taxon>Bacillota</taxon>
        <taxon>Bacilli</taxon>
        <taxon>Bacillales</taxon>
        <taxon>Bacillales Family XII. Incertae Sedis</taxon>
        <taxon>Exiguobacterium</taxon>
    </lineage>
</organism>
<dbReference type="InterPro" id="IPR013780">
    <property type="entry name" value="Glyco_hydro_b"/>
</dbReference>
<evidence type="ECO:0000313" key="12">
    <source>
        <dbReference type="Proteomes" id="UP000439752"/>
    </source>
</evidence>
<keyword evidence="3" id="KW-0378">Hydrolase</keyword>
<dbReference type="SUPFAM" id="SSF49452">
    <property type="entry name" value="Starch-binding domain-like"/>
    <property type="match status" value="2"/>
</dbReference>
<evidence type="ECO:0000256" key="6">
    <source>
        <dbReference type="ARBA" id="ARBA00023965"/>
    </source>
</evidence>
<evidence type="ECO:0000256" key="9">
    <source>
        <dbReference type="ARBA" id="ARBA00031076"/>
    </source>
</evidence>
<name>A0A653IFL0_9BACL</name>
<dbReference type="GO" id="GO:0030246">
    <property type="term" value="F:carbohydrate binding"/>
    <property type="evidence" value="ECO:0007669"/>
    <property type="project" value="InterPro"/>
</dbReference>
<dbReference type="Pfam" id="PF21653">
    <property type="entry name" value="pulA_all-beta"/>
    <property type="match status" value="1"/>
</dbReference>
<comment type="catalytic activity">
    <reaction evidence="6">
        <text>Hydrolysis of (1-&gt;6)-alpha-D-glucosidic linkages in pullulan, amylopectin and glycogen, and in the alpha- and beta-limit dextrins of amylopectin and glycogen.</text>
        <dbReference type="EC" id="3.2.1.41"/>
    </reaction>
</comment>
<gene>
    <name evidence="11" type="primary">pulA</name>
    <name evidence="11" type="ORF">EXIGUO9Y_360326</name>
</gene>
<evidence type="ECO:0000313" key="11">
    <source>
        <dbReference type="EMBL" id="VWX38049.1"/>
    </source>
</evidence>
<dbReference type="InterPro" id="IPR013784">
    <property type="entry name" value="Carb-bd-like_fold"/>
</dbReference>
<evidence type="ECO:0000256" key="1">
    <source>
        <dbReference type="ARBA" id="ARBA00008061"/>
    </source>
</evidence>
<dbReference type="InterPro" id="IPR004193">
    <property type="entry name" value="Glyco_hydro_13_N"/>
</dbReference>
<dbReference type="Pfam" id="PF02922">
    <property type="entry name" value="CBM_48"/>
    <property type="match status" value="1"/>
</dbReference>
<reference evidence="11 12" key="1">
    <citation type="submission" date="2019-10" db="EMBL/GenBank/DDBJ databases">
        <authorList>
            <person name="Karimi E."/>
        </authorList>
    </citation>
    <scope>NUCLEOTIDE SEQUENCE [LARGE SCALE GENOMIC DNA]</scope>
    <source>
        <strain evidence="11">Exiguobacterium sp. 9Y</strain>
    </source>
</reference>
<dbReference type="Gene3D" id="2.60.40.1110">
    <property type="match status" value="2"/>
</dbReference>
<dbReference type="PANTHER" id="PTHR43002">
    <property type="entry name" value="GLYCOGEN DEBRANCHING ENZYME"/>
    <property type="match status" value="1"/>
</dbReference>
<dbReference type="Pfam" id="PF03714">
    <property type="entry name" value="PUD"/>
    <property type="match status" value="2"/>
</dbReference>
<dbReference type="GO" id="GO:0051060">
    <property type="term" value="F:pullulanase activity"/>
    <property type="evidence" value="ECO:0007669"/>
    <property type="project" value="UniProtKB-EC"/>
</dbReference>
<dbReference type="CDD" id="cd11341">
    <property type="entry name" value="AmyAc_Pullulanase_LD-like"/>
    <property type="match status" value="1"/>
</dbReference>
<evidence type="ECO:0000256" key="7">
    <source>
        <dbReference type="ARBA" id="ARBA00024062"/>
    </source>
</evidence>
<keyword evidence="4" id="KW-0106">Calcium</keyword>
<protein>
    <recommendedName>
        <fullName evidence="7">pullulanase</fullName>
        <ecNumber evidence="7">3.2.1.41</ecNumber>
    </recommendedName>
    <alternativeName>
        <fullName evidence="8">Alpha-dextrin endo-1,6-alpha-glucosidase</fullName>
    </alternativeName>
    <alternativeName>
        <fullName evidence="9">Pullulan 6-glucanohydrolase</fullName>
    </alternativeName>
</protein>
<evidence type="ECO:0000256" key="8">
    <source>
        <dbReference type="ARBA" id="ARBA00029618"/>
    </source>
</evidence>
<keyword evidence="12" id="KW-1185">Reference proteome</keyword>
<dbReference type="SMART" id="SM00642">
    <property type="entry name" value="Aamy"/>
    <property type="match status" value="1"/>
</dbReference>
<dbReference type="InterPro" id="IPR017853">
    <property type="entry name" value="GH"/>
</dbReference>
<dbReference type="Proteomes" id="UP000439752">
    <property type="component" value="Unassembled WGS sequence"/>
</dbReference>
<dbReference type="SUPFAM" id="SSF81296">
    <property type="entry name" value="E set domains"/>
    <property type="match status" value="1"/>
</dbReference>
<dbReference type="Pfam" id="PF00128">
    <property type="entry name" value="Alpha-amylase"/>
    <property type="match status" value="1"/>
</dbReference>
<comment type="similarity">
    <text evidence="1">Belongs to the glycosyl hydrolase 13 family.</text>
</comment>
<evidence type="ECO:0000259" key="10">
    <source>
        <dbReference type="SMART" id="SM00642"/>
    </source>
</evidence>
<dbReference type="Gene3D" id="3.20.20.80">
    <property type="entry name" value="Glycosidases"/>
    <property type="match status" value="1"/>
</dbReference>
<dbReference type="CDD" id="cd02860">
    <property type="entry name" value="E_set_Pullulanase"/>
    <property type="match status" value="1"/>
</dbReference>
<dbReference type="InterPro" id="IPR005323">
    <property type="entry name" value="CBM41_pullulanase"/>
</dbReference>
<dbReference type="AlphaFoldDB" id="A0A653IFL0"/>
<dbReference type="CDD" id="cd10315">
    <property type="entry name" value="CBM41_pullulanase"/>
    <property type="match status" value="2"/>
</dbReference>
<sequence>MNRWKSVCVVVLTFALIFSLLPVNGLALEKGKSTLVIIHYKEDKTSEKDWNLWLWANGPDYFPNKAHAFNGEDAYGKIAAYEFPVDQPEKIGLIVRDDNWNKDAGSENDRFITKDMIKDGVAEVWIASGSKDVSPVNPTGGADVESIKTNVHYYRYDNDYEKFGVWAWPNEADGQRFEFNQQDAFGAVATVSLANATKQRLVGIIPHIEGWSEKDGADRFFYAGAKDIWLIEGDQTIYYGKPEIDRTPKITSFLADDFKKMTLKTNAPVSADDIANFSFTGLVNPVVTQLDAKTLEVTVSSDIDLAKVVTVTHPVFGEGVLEAGQVLRSDAFDQKYAYDGKLGVTYKKSKTTFRLWAPTAQAVELELYKLPKQAAATTKDITQEIEMERGDRGVFTVTVKGDLDGTGYTYEVKHAKDTTRAVDPYATAVAVNGDQGVVVDLKETDPKRWTKSKMPLKQATDAIIYETHVRDLSMFDVTGSGYDSGIKQKGKYLGVVERGTRLMKDGKKTKTKTGLDHLKELGITHVQFIPVYDFNTASVDETNPLKSYNWGYDPKNYNAPEGSYATNPYDPKVRITEMKQMIQGLHDNGLRAVMDVVYNHMFDAKASNLDKIVPGYYYRYTEGGDLANGTGVGNDTASERQMMHKLIVDSVGYWAKEYHWDGFRFDLMGIHDVKTMNAVKKTTTKIDPSILVFGEGWSLNTPLPETEKANQTNAKQMPGVAHFNDNLRDALKGSVFEDTDAGFINGKTGLETRIKRGIVGEIAYNKDITGFAVEPNQTITYVEAHDNHTLWDKLNLTNPNDTDATKTKMHRLASSILLTSQGTTFIHAGQDFMRTKGGDHNSYKSPDSVNQLDWKRKMDRQQDVDYMKGLIEVRKANPALHLGSAKDIRRYLTFIDTTEQVVAYELSEDAPHQKAELFVVHNAKRAAVELTLPKGKWKLIVDGKTAGTKTLRNVSGSITVDPLSSFVLKK</sequence>
<evidence type="ECO:0000256" key="4">
    <source>
        <dbReference type="ARBA" id="ARBA00022837"/>
    </source>
</evidence>
<dbReference type="InterPro" id="IPR013783">
    <property type="entry name" value="Ig-like_fold"/>
</dbReference>
<proteinExistence type="inferred from homology"/>
<dbReference type="EMBL" id="CABWKQ010000030">
    <property type="protein sequence ID" value="VWX38049.1"/>
    <property type="molecule type" value="Genomic_DNA"/>
</dbReference>
<dbReference type="InterPro" id="IPR049117">
    <property type="entry name" value="pulA_all-beta"/>
</dbReference>
<dbReference type="RefSeq" id="WP_159173852.1">
    <property type="nucleotide sequence ID" value="NZ_LR732312.1"/>
</dbReference>
<evidence type="ECO:0000256" key="3">
    <source>
        <dbReference type="ARBA" id="ARBA00022801"/>
    </source>
</evidence>
<dbReference type="Gene3D" id="2.60.40.1180">
    <property type="entry name" value="Golgi alpha-mannosidase II"/>
    <property type="match status" value="1"/>
</dbReference>
<feature type="domain" description="Glycosyl hydrolase family 13 catalytic" evidence="10">
    <location>
        <begin position="500"/>
        <end position="874"/>
    </location>
</feature>
<evidence type="ECO:0000256" key="5">
    <source>
        <dbReference type="ARBA" id="ARBA00023295"/>
    </source>
</evidence>
<dbReference type="EC" id="3.2.1.41" evidence="7"/>
<dbReference type="NCBIfam" id="TIGR02104">
    <property type="entry name" value="pulA_typeI"/>
    <property type="match status" value="1"/>
</dbReference>
<dbReference type="GO" id="GO:0005975">
    <property type="term" value="P:carbohydrate metabolic process"/>
    <property type="evidence" value="ECO:0007669"/>
    <property type="project" value="InterPro"/>
</dbReference>
<keyword evidence="2" id="KW-0732">Signal</keyword>
<accession>A0A653IFL0</accession>
<evidence type="ECO:0000256" key="2">
    <source>
        <dbReference type="ARBA" id="ARBA00022729"/>
    </source>
</evidence>
<keyword evidence="5" id="KW-0326">Glycosidase</keyword>
<dbReference type="InterPro" id="IPR014756">
    <property type="entry name" value="Ig_E-set"/>
</dbReference>
<dbReference type="Gene3D" id="2.60.40.10">
    <property type="entry name" value="Immunoglobulins"/>
    <property type="match status" value="1"/>
</dbReference>
<dbReference type="InterPro" id="IPR011840">
    <property type="entry name" value="PulA_typeI"/>
</dbReference>
<dbReference type="InterPro" id="IPR006047">
    <property type="entry name" value="GH13_cat_dom"/>
</dbReference>
<dbReference type="SUPFAM" id="SSF51445">
    <property type="entry name" value="(Trans)glycosidases"/>
    <property type="match status" value="1"/>
</dbReference>